<reference evidence="2 3" key="1">
    <citation type="journal article" date="2013" name="PLoS ONE">
        <title>Assembly-driven community genomics of a hypersaline microbial ecosystem.</title>
        <authorList>
            <person name="Podell S."/>
            <person name="Ugalde J.A."/>
            <person name="Narasingarao P."/>
            <person name="Banfield J.F."/>
            <person name="Heidelberg K.B."/>
            <person name="Allen E.E."/>
        </authorList>
    </citation>
    <scope>NUCLEOTIDE SEQUENCE [LARGE SCALE GENOMIC DNA]</scope>
    <source>
        <strain evidence="3">J07HQW1</strain>
    </source>
</reference>
<keyword evidence="1" id="KW-0472">Membrane</keyword>
<dbReference type="STRING" id="1238424.J07HQW1_01799"/>
<protein>
    <submittedName>
        <fullName evidence="2">Uncharacterized protein</fullName>
    </submittedName>
</protein>
<gene>
    <name evidence="2" type="ORF">J07HQW1_01799</name>
</gene>
<feature type="transmembrane region" description="Helical" evidence="1">
    <location>
        <begin position="31"/>
        <end position="49"/>
    </location>
</feature>
<dbReference type="HOGENOM" id="CLU_2802147_0_0_2"/>
<feature type="transmembrane region" description="Helical" evidence="1">
    <location>
        <begin position="7"/>
        <end position="25"/>
    </location>
</feature>
<sequence length="67" mass="7680">MMKIGSLHKITTGLGCLAVMTMWIFLKTGFIPAVLLTIICSVAIAYIIVDTIWRQFQRWLGWTQLEH</sequence>
<evidence type="ECO:0000313" key="3">
    <source>
        <dbReference type="Proteomes" id="UP000030649"/>
    </source>
</evidence>
<organism evidence="2 3">
    <name type="scientific">Haloquadratum walsbyi J07HQW1</name>
    <dbReference type="NCBI Taxonomy" id="1238424"/>
    <lineage>
        <taxon>Archaea</taxon>
        <taxon>Methanobacteriati</taxon>
        <taxon>Methanobacteriota</taxon>
        <taxon>Stenosarchaea group</taxon>
        <taxon>Halobacteria</taxon>
        <taxon>Halobacteriales</taxon>
        <taxon>Haloferacaceae</taxon>
        <taxon>Haloquadratum</taxon>
    </lineage>
</organism>
<evidence type="ECO:0000256" key="1">
    <source>
        <dbReference type="SAM" id="Phobius"/>
    </source>
</evidence>
<accession>U1N585</accession>
<proteinExistence type="predicted"/>
<name>U1N585_9EURY</name>
<keyword evidence="1" id="KW-0812">Transmembrane</keyword>
<keyword evidence="1" id="KW-1133">Transmembrane helix</keyword>
<dbReference type="Proteomes" id="UP000030649">
    <property type="component" value="Unassembled WGS sequence"/>
</dbReference>
<evidence type="ECO:0000313" key="2">
    <source>
        <dbReference type="EMBL" id="ERG91765.1"/>
    </source>
</evidence>
<dbReference type="EMBL" id="KE356560">
    <property type="protein sequence ID" value="ERG91765.1"/>
    <property type="molecule type" value="Genomic_DNA"/>
</dbReference>
<dbReference type="AlphaFoldDB" id="U1N585"/>